<name>A0ABX0H7S1_9BACT</name>
<dbReference type="SUPFAM" id="SSF47384">
    <property type="entry name" value="Homodimeric domain of signal transducing histidine kinase"/>
    <property type="match status" value="1"/>
</dbReference>
<dbReference type="RefSeq" id="WP_166143928.1">
    <property type="nucleotide sequence ID" value="NZ_JAANYN010000002.1"/>
</dbReference>
<feature type="coiled-coil region" evidence="6">
    <location>
        <begin position="141"/>
        <end position="181"/>
    </location>
</feature>
<evidence type="ECO:0000256" key="2">
    <source>
        <dbReference type="ARBA" id="ARBA00012438"/>
    </source>
</evidence>
<evidence type="ECO:0000256" key="4">
    <source>
        <dbReference type="ARBA" id="ARBA00022679"/>
    </source>
</evidence>
<evidence type="ECO:0000256" key="1">
    <source>
        <dbReference type="ARBA" id="ARBA00000085"/>
    </source>
</evidence>
<reference evidence="8 9" key="1">
    <citation type="submission" date="2020-03" db="EMBL/GenBank/DDBJ databases">
        <title>Cyclobacterium plantarum sp. nov., a marine bacterium isolated from a coastal-marine wetland.</title>
        <authorList>
            <person name="Sanchez-Porro C."/>
            <person name="Ventosa A."/>
            <person name="Amoozegar M."/>
        </authorList>
    </citation>
    <scope>NUCLEOTIDE SEQUENCE [LARGE SCALE GENOMIC DNA]</scope>
    <source>
        <strain evidence="8 9">GBPx2</strain>
    </source>
</reference>
<comment type="catalytic activity">
    <reaction evidence="1">
        <text>ATP + protein L-histidine = ADP + protein N-phospho-L-histidine.</text>
        <dbReference type="EC" id="2.7.13.3"/>
    </reaction>
</comment>
<dbReference type="Gene3D" id="3.30.565.10">
    <property type="entry name" value="Histidine kinase-like ATPase, C-terminal domain"/>
    <property type="match status" value="1"/>
</dbReference>
<dbReference type="InterPro" id="IPR036097">
    <property type="entry name" value="HisK_dim/P_sf"/>
</dbReference>
<dbReference type="EMBL" id="JAANYN010000002">
    <property type="protein sequence ID" value="NHE56266.1"/>
    <property type="molecule type" value="Genomic_DNA"/>
</dbReference>
<protein>
    <recommendedName>
        <fullName evidence="2">histidine kinase</fullName>
        <ecNumber evidence="2">2.7.13.3</ecNumber>
    </recommendedName>
</protein>
<dbReference type="InterPro" id="IPR003594">
    <property type="entry name" value="HATPase_dom"/>
</dbReference>
<dbReference type="InterPro" id="IPR003018">
    <property type="entry name" value="GAF"/>
</dbReference>
<dbReference type="Pfam" id="PF00512">
    <property type="entry name" value="HisKA"/>
    <property type="match status" value="1"/>
</dbReference>
<dbReference type="SMART" id="SM00387">
    <property type="entry name" value="HATPase_c"/>
    <property type="match status" value="1"/>
</dbReference>
<keyword evidence="3" id="KW-0597">Phosphoprotein</keyword>
<dbReference type="SUPFAM" id="SSF55781">
    <property type="entry name" value="GAF domain-like"/>
    <property type="match status" value="1"/>
</dbReference>
<dbReference type="EC" id="2.7.13.3" evidence="2"/>
<evidence type="ECO:0000256" key="5">
    <source>
        <dbReference type="ARBA" id="ARBA00022777"/>
    </source>
</evidence>
<dbReference type="InterPro" id="IPR052162">
    <property type="entry name" value="Sensor_kinase/Photoreceptor"/>
</dbReference>
<dbReference type="CDD" id="cd00082">
    <property type="entry name" value="HisKA"/>
    <property type="match status" value="1"/>
</dbReference>
<dbReference type="PROSITE" id="PS50109">
    <property type="entry name" value="HIS_KIN"/>
    <property type="match status" value="1"/>
</dbReference>
<dbReference type="PANTHER" id="PTHR43304">
    <property type="entry name" value="PHYTOCHROME-LIKE PROTEIN CPH1"/>
    <property type="match status" value="1"/>
</dbReference>
<dbReference type="InterPro" id="IPR004358">
    <property type="entry name" value="Sig_transdc_His_kin-like_C"/>
</dbReference>
<comment type="caution">
    <text evidence="8">The sequence shown here is derived from an EMBL/GenBank/DDBJ whole genome shotgun (WGS) entry which is preliminary data.</text>
</comment>
<sequence>MEKPKIPDKEKQRLAALKTYDILDSLPEKDYDDLTLIAAEICDAPIALITLIDENRQFFKSRIGVDIEDTPREYSFCSHAINLPDQLMQVEDTSMDQRFVDNPYVIGEPKITFYAGVPLVNPEGYAFGTLCVLDSKAKRLNERQERALKSLANQVMHLLELRKKNKELELSRKKVDAYARETEEFVYAASHDLKEPLRMIRSFLKLLKKKHSQHLNEEGLKYLSYASDGVKRMQMMIADMLEYYRLNMDELTAEKVDISKLVDEVSAFYKREHQDAEIKHSGLPAINASGKDLRMVFENLIGNAIKYRKAENHPVITVRAEANPGEDWVFSIADNGVGIPEDHLERIFGLFQRAHSGKQYPGTGIGLAICKKIIEKAGGKIWVESKLDAGSTFFFTWPENV</sequence>
<keyword evidence="4" id="KW-0808">Transferase</keyword>
<keyword evidence="5" id="KW-0418">Kinase</keyword>
<dbReference type="Gene3D" id="1.10.287.130">
    <property type="match status" value="1"/>
</dbReference>
<dbReference type="InterPro" id="IPR036890">
    <property type="entry name" value="HATPase_C_sf"/>
</dbReference>
<dbReference type="SUPFAM" id="SSF55874">
    <property type="entry name" value="ATPase domain of HSP90 chaperone/DNA topoisomerase II/histidine kinase"/>
    <property type="match status" value="1"/>
</dbReference>
<evidence type="ECO:0000313" key="8">
    <source>
        <dbReference type="EMBL" id="NHE56266.1"/>
    </source>
</evidence>
<organism evidence="8 9">
    <name type="scientific">Cyclobacterium plantarum</name>
    <dbReference type="NCBI Taxonomy" id="2716263"/>
    <lineage>
        <taxon>Bacteria</taxon>
        <taxon>Pseudomonadati</taxon>
        <taxon>Bacteroidota</taxon>
        <taxon>Cytophagia</taxon>
        <taxon>Cytophagales</taxon>
        <taxon>Cyclobacteriaceae</taxon>
        <taxon>Cyclobacterium</taxon>
    </lineage>
</organism>
<feature type="domain" description="Histidine kinase" evidence="7">
    <location>
        <begin position="188"/>
        <end position="401"/>
    </location>
</feature>
<evidence type="ECO:0000313" key="9">
    <source>
        <dbReference type="Proteomes" id="UP000649799"/>
    </source>
</evidence>
<evidence type="ECO:0000259" key="7">
    <source>
        <dbReference type="PROSITE" id="PS50109"/>
    </source>
</evidence>
<accession>A0ABX0H7S1</accession>
<dbReference type="Proteomes" id="UP000649799">
    <property type="component" value="Unassembled WGS sequence"/>
</dbReference>
<dbReference type="InterPro" id="IPR003661">
    <property type="entry name" value="HisK_dim/P_dom"/>
</dbReference>
<proteinExistence type="predicted"/>
<dbReference type="Pfam" id="PF02518">
    <property type="entry name" value="HATPase_c"/>
    <property type="match status" value="1"/>
</dbReference>
<evidence type="ECO:0000256" key="6">
    <source>
        <dbReference type="SAM" id="Coils"/>
    </source>
</evidence>
<dbReference type="Pfam" id="PF01590">
    <property type="entry name" value="GAF"/>
    <property type="match status" value="1"/>
</dbReference>
<gene>
    <name evidence="8" type="ORF">G9Q97_05480</name>
</gene>
<dbReference type="SMART" id="SM00065">
    <property type="entry name" value="GAF"/>
    <property type="match status" value="1"/>
</dbReference>
<keyword evidence="6" id="KW-0175">Coiled coil</keyword>
<dbReference type="SMART" id="SM00388">
    <property type="entry name" value="HisKA"/>
    <property type="match status" value="1"/>
</dbReference>
<dbReference type="InterPro" id="IPR029016">
    <property type="entry name" value="GAF-like_dom_sf"/>
</dbReference>
<dbReference type="InterPro" id="IPR005467">
    <property type="entry name" value="His_kinase_dom"/>
</dbReference>
<dbReference type="Gene3D" id="3.30.450.40">
    <property type="match status" value="1"/>
</dbReference>
<evidence type="ECO:0000256" key="3">
    <source>
        <dbReference type="ARBA" id="ARBA00022553"/>
    </source>
</evidence>
<dbReference type="PANTHER" id="PTHR43304:SF1">
    <property type="entry name" value="PAC DOMAIN-CONTAINING PROTEIN"/>
    <property type="match status" value="1"/>
</dbReference>
<dbReference type="PRINTS" id="PR00344">
    <property type="entry name" value="BCTRLSENSOR"/>
</dbReference>
<keyword evidence="9" id="KW-1185">Reference proteome</keyword>